<evidence type="ECO:0000256" key="1">
    <source>
        <dbReference type="SAM" id="Phobius"/>
    </source>
</evidence>
<keyword evidence="1" id="KW-1133">Transmembrane helix</keyword>
<keyword evidence="1" id="KW-0472">Membrane</keyword>
<keyword evidence="1" id="KW-0812">Transmembrane</keyword>
<proteinExistence type="predicted"/>
<reference evidence="2" key="2">
    <citation type="journal article" date="2015" name="Data Brief">
        <title>Shoot transcriptome of the giant reed, Arundo donax.</title>
        <authorList>
            <person name="Barrero R.A."/>
            <person name="Guerrero F.D."/>
            <person name="Moolhuijzen P."/>
            <person name="Goolsby J.A."/>
            <person name="Tidwell J."/>
            <person name="Bellgard S.E."/>
            <person name="Bellgard M.I."/>
        </authorList>
    </citation>
    <scope>NUCLEOTIDE SEQUENCE</scope>
    <source>
        <tissue evidence="2">Shoot tissue taken approximately 20 cm above the soil surface</tissue>
    </source>
</reference>
<sequence length="56" mass="6473">MYSGWKRGRPLNEWVGSWLSLCTTIFFVTLYCSISPLYSFKNVIVIICLNMFCGRG</sequence>
<dbReference type="AlphaFoldDB" id="A0A0A9H918"/>
<organism evidence="2">
    <name type="scientific">Arundo donax</name>
    <name type="common">Giant reed</name>
    <name type="synonym">Donax arundinaceus</name>
    <dbReference type="NCBI Taxonomy" id="35708"/>
    <lineage>
        <taxon>Eukaryota</taxon>
        <taxon>Viridiplantae</taxon>
        <taxon>Streptophyta</taxon>
        <taxon>Embryophyta</taxon>
        <taxon>Tracheophyta</taxon>
        <taxon>Spermatophyta</taxon>
        <taxon>Magnoliopsida</taxon>
        <taxon>Liliopsida</taxon>
        <taxon>Poales</taxon>
        <taxon>Poaceae</taxon>
        <taxon>PACMAD clade</taxon>
        <taxon>Arundinoideae</taxon>
        <taxon>Arundineae</taxon>
        <taxon>Arundo</taxon>
    </lineage>
</organism>
<dbReference type="EMBL" id="GBRH01165587">
    <property type="protein sequence ID" value="JAE32309.1"/>
    <property type="molecule type" value="Transcribed_RNA"/>
</dbReference>
<name>A0A0A9H918_ARUDO</name>
<feature type="transmembrane region" description="Helical" evidence="1">
    <location>
        <begin position="15"/>
        <end position="34"/>
    </location>
</feature>
<evidence type="ECO:0000313" key="2">
    <source>
        <dbReference type="EMBL" id="JAE32309.1"/>
    </source>
</evidence>
<protein>
    <submittedName>
        <fullName evidence="2">Uncharacterized protein</fullName>
    </submittedName>
</protein>
<accession>A0A0A9H918</accession>
<reference evidence="2" key="1">
    <citation type="submission" date="2014-09" db="EMBL/GenBank/DDBJ databases">
        <authorList>
            <person name="Magalhaes I.L.F."/>
            <person name="Oliveira U."/>
            <person name="Santos F.R."/>
            <person name="Vidigal T.H.D.A."/>
            <person name="Brescovit A.D."/>
            <person name="Santos A.J."/>
        </authorList>
    </citation>
    <scope>NUCLEOTIDE SEQUENCE</scope>
    <source>
        <tissue evidence="2">Shoot tissue taken approximately 20 cm above the soil surface</tissue>
    </source>
</reference>